<evidence type="ECO:0000313" key="6">
    <source>
        <dbReference type="Proteomes" id="UP000193944"/>
    </source>
</evidence>
<keyword evidence="3" id="KW-1133">Transmembrane helix</keyword>
<name>A0A1Y1WRS3_9FUNG</name>
<organism evidence="5 6">
    <name type="scientific">Anaeromyces robustus</name>
    <dbReference type="NCBI Taxonomy" id="1754192"/>
    <lineage>
        <taxon>Eukaryota</taxon>
        <taxon>Fungi</taxon>
        <taxon>Fungi incertae sedis</taxon>
        <taxon>Chytridiomycota</taxon>
        <taxon>Chytridiomycota incertae sedis</taxon>
        <taxon>Neocallimastigomycetes</taxon>
        <taxon>Neocallimastigales</taxon>
        <taxon>Neocallimastigaceae</taxon>
        <taxon>Anaeromyces</taxon>
    </lineage>
</organism>
<dbReference type="PANTHER" id="PTHR34997:SF1">
    <property type="entry name" value="PEPTIDOGLYCAN-BINDING LYSIN DOMAIN"/>
    <property type="match status" value="1"/>
</dbReference>
<sequence length="151" mass="17684">MNTIKYYLFLIVLTLYIIPSHEYVAWYKAKNIDFPTKCKVGYNVYKDDTCESIAKKFSINLIDFKRLNSFPCEDLSPSDKVCIGGSYVKCNKWELVLEGTSCEEFRMNNNMNEEKFKTLNPKIRCDNLITEPYLFFCTEGEVINVTYTINK</sequence>
<dbReference type="Proteomes" id="UP000193944">
    <property type="component" value="Unassembled WGS sequence"/>
</dbReference>
<dbReference type="OrthoDB" id="5985073at2759"/>
<evidence type="ECO:0000256" key="2">
    <source>
        <dbReference type="ARBA" id="ARBA00023026"/>
    </source>
</evidence>
<dbReference type="EMBL" id="MCFG01000310">
    <property type="protein sequence ID" value="ORX76237.1"/>
    <property type="molecule type" value="Genomic_DNA"/>
</dbReference>
<dbReference type="InterPro" id="IPR018392">
    <property type="entry name" value="LysM"/>
</dbReference>
<dbReference type="GO" id="GO:0008061">
    <property type="term" value="F:chitin binding"/>
    <property type="evidence" value="ECO:0007669"/>
    <property type="project" value="UniProtKB-KW"/>
</dbReference>
<keyword evidence="3" id="KW-0472">Membrane</keyword>
<reference evidence="5 6" key="1">
    <citation type="submission" date="2016-08" db="EMBL/GenBank/DDBJ databases">
        <title>A Parts List for Fungal Cellulosomes Revealed by Comparative Genomics.</title>
        <authorList>
            <consortium name="DOE Joint Genome Institute"/>
            <person name="Haitjema C.H."/>
            <person name="Gilmore S.P."/>
            <person name="Henske J.K."/>
            <person name="Solomon K.V."/>
            <person name="De Groot R."/>
            <person name="Kuo A."/>
            <person name="Mondo S.J."/>
            <person name="Salamov A.A."/>
            <person name="Labutti K."/>
            <person name="Zhao Z."/>
            <person name="Chiniquy J."/>
            <person name="Barry K."/>
            <person name="Brewer H.M."/>
            <person name="Purvine S.O."/>
            <person name="Wright A.T."/>
            <person name="Boxma B."/>
            <person name="Van Alen T."/>
            <person name="Hackstein J.H."/>
            <person name="Baker S.E."/>
            <person name="Grigoriev I.V."/>
            <person name="O'Malley M.A."/>
        </authorList>
    </citation>
    <scope>NUCLEOTIDE SEQUENCE [LARGE SCALE GENOMIC DNA]</scope>
    <source>
        <strain evidence="5 6">S4</strain>
    </source>
</reference>
<feature type="transmembrane region" description="Helical" evidence="3">
    <location>
        <begin position="6"/>
        <end position="27"/>
    </location>
</feature>
<dbReference type="InterPro" id="IPR036779">
    <property type="entry name" value="LysM_dom_sf"/>
</dbReference>
<dbReference type="Pfam" id="PF01476">
    <property type="entry name" value="LysM"/>
    <property type="match status" value="1"/>
</dbReference>
<dbReference type="PANTHER" id="PTHR34997">
    <property type="entry name" value="AM15"/>
    <property type="match status" value="1"/>
</dbReference>
<accession>A0A1Y1WRS3</accession>
<dbReference type="AlphaFoldDB" id="A0A1Y1WRS3"/>
<gene>
    <name evidence="5" type="ORF">BCR32DRAFT_329439</name>
</gene>
<dbReference type="STRING" id="1754192.A0A1Y1WRS3"/>
<protein>
    <recommendedName>
        <fullName evidence="4">LysM domain-containing protein</fullName>
    </recommendedName>
</protein>
<keyword evidence="6" id="KW-1185">Reference proteome</keyword>
<evidence type="ECO:0000313" key="5">
    <source>
        <dbReference type="EMBL" id="ORX76237.1"/>
    </source>
</evidence>
<evidence type="ECO:0000256" key="3">
    <source>
        <dbReference type="SAM" id="Phobius"/>
    </source>
</evidence>
<dbReference type="InterPro" id="IPR052210">
    <property type="entry name" value="LysM1-like"/>
</dbReference>
<keyword evidence="2" id="KW-0843">Virulence</keyword>
<proteinExistence type="predicted"/>
<dbReference type="SUPFAM" id="SSF54106">
    <property type="entry name" value="LysM domain"/>
    <property type="match status" value="1"/>
</dbReference>
<reference evidence="5 6" key="2">
    <citation type="submission" date="2016-08" db="EMBL/GenBank/DDBJ databases">
        <title>Pervasive Adenine N6-methylation of Active Genes in Fungi.</title>
        <authorList>
            <consortium name="DOE Joint Genome Institute"/>
            <person name="Mondo S.J."/>
            <person name="Dannebaum R.O."/>
            <person name="Kuo R.C."/>
            <person name="Labutti K."/>
            <person name="Haridas S."/>
            <person name="Kuo A."/>
            <person name="Salamov A."/>
            <person name="Ahrendt S.R."/>
            <person name="Lipzen A."/>
            <person name="Sullivan W."/>
            <person name="Andreopoulos W.B."/>
            <person name="Clum A."/>
            <person name="Lindquist E."/>
            <person name="Daum C."/>
            <person name="Ramamoorthy G.K."/>
            <person name="Gryganskyi A."/>
            <person name="Culley D."/>
            <person name="Magnuson J.K."/>
            <person name="James T.Y."/>
            <person name="O'Malley M.A."/>
            <person name="Stajich J.E."/>
            <person name="Spatafora J.W."/>
            <person name="Visel A."/>
            <person name="Grigoriev I.V."/>
        </authorList>
    </citation>
    <scope>NUCLEOTIDE SEQUENCE [LARGE SCALE GENOMIC DNA]</scope>
    <source>
        <strain evidence="5 6">S4</strain>
    </source>
</reference>
<keyword evidence="3" id="KW-0812">Transmembrane</keyword>
<comment type="caution">
    <text evidence="5">The sequence shown here is derived from an EMBL/GenBank/DDBJ whole genome shotgun (WGS) entry which is preliminary data.</text>
</comment>
<dbReference type="PROSITE" id="PS51782">
    <property type="entry name" value="LYSM"/>
    <property type="match status" value="1"/>
</dbReference>
<keyword evidence="1" id="KW-0147">Chitin-binding</keyword>
<dbReference type="CDD" id="cd00118">
    <property type="entry name" value="LysM"/>
    <property type="match status" value="1"/>
</dbReference>
<dbReference type="Gene3D" id="3.10.350.10">
    <property type="entry name" value="LysM domain"/>
    <property type="match status" value="2"/>
</dbReference>
<feature type="domain" description="LysM" evidence="4">
    <location>
        <begin position="40"/>
        <end position="83"/>
    </location>
</feature>
<evidence type="ECO:0000256" key="1">
    <source>
        <dbReference type="ARBA" id="ARBA00022669"/>
    </source>
</evidence>
<evidence type="ECO:0000259" key="4">
    <source>
        <dbReference type="PROSITE" id="PS51782"/>
    </source>
</evidence>